<gene>
    <name evidence="1" type="ORF">K8V81_01880</name>
</gene>
<reference evidence="1" key="1">
    <citation type="journal article" date="2021" name="PeerJ">
        <title>Extensive microbial diversity within the chicken gut microbiome revealed by metagenomics and culture.</title>
        <authorList>
            <person name="Gilroy R."/>
            <person name="Ravi A."/>
            <person name="Getino M."/>
            <person name="Pursley I."/>
            <person name="Horton D.L."/>
            <person name="Alikhan N.F."/>
            <person name="Baker D."/>
            <person name="Gharbi K."/>
            <person name="Hall N."/>
            <person name="Watson M."/>
            <person name="Adriaenssens E.M."/>
            <person name="Foster-Nyarko E."/>
            <person name="Jarju S."/>
            <person name="Secka A."/>
            <person name="Antonio M."/>
            <person name="Oren A."/>
            <person name="Chaudhuri R.R."/>
            <person name="La Ragione R."/>
            <person name="Hildebrand F."/>
            <person name="Pallen M.J."/>
        </authorList>
    </citation>
    <scope>NUCLEOTIDE SEQUENCE</scope>
    <source>
        <strain evidence="1">ChiGjej5B5-22894</strain>
    </source>
</reference>
<dbReference type="Proteomes" id="UP000742460">
    <property type="component" value="Unassembled WGS sequence"/>
</dbReference>
<evidence type="ECO:0000313" key="2">
    <source>
        <dbReference type="Proteomes" id="UP000742460"/>
    </source>
</evidence>
<protein>
    <submittedName>
        <fullName evidence="1">Uncharacterized protein</fullName>
    </submittedName>
</protein>
<dbReference type="AlphaFoldDB" id="A0A921MTF4"/>
<evidence type="ECO:0000313" key="1">
    <source>
        <dbReference type="EMBL" id="HJG90453.1"/>
    </source>
</evidence>
<name>A0A921MTF4_9MICO</name>
<dbReference type="EMBL" id="DYUE01000052">
    <property type="protein sequence ID" value="HJG90453.1"/>
    <property type="molecule type" value="Genomic_DNA"/>
</dbReference>
<accession>A0A921MTF4</accession>
<comment type="caution">
    <text evidence="1">The sequence shown here is derived from an EMBL/GenBank/DDBJ whole genome shotgun (WGS) entry which is preliminary data.</text>
</comment>
<reference evidence="1" key="2">
    <citation type="submission" date="2021-09" db="EMBL/GenBank/DDBJ databases">
        <authorList>
            <person name="Gilroy R."/>
        </authorList>
    </citation>
    <scope>NUCLEOTIDE SEQUENCE</scope>
    <source>
        <strain evidence="1">ChiGjej5B5-22894</strain>
    </source>
</reference>
<sequence length="59" mass="6449">MDEQNEQNEREDPAGEAACWIGLLCPECGAVPEGEGAKDPSVPCWRCGTVRTQQDARED</sequence>
<organism evidence="1 2">
    <name type="scientific">Brachybacterium massiliense</name>
    <dbReference type="NCBI Taxonomy" id="1755098"/>
    <lineage>
        <taxon>Bacteria</taxon>
        <taxon>Bacillati</taxon>
        <taxon>Actinomycetota</taxon>
        <taxon>Actinomycetes</taxon>
        <taxon>Micrococcales</taxon>
        <taxon>Dermabacteraceae</taxon>
        <taxon>Brachybacterium</taxon>
    </lineage>
</organism>
<proteinExistence type="predicted"/>